<protein>
    <submittedName>
        <fullName evidence="1">Uncharacterized protein</fullName>
    </submittedName>
</protein>
<proteinExistence type="predicted"/>
<gene>
    <name evidence="1" type="ORF">L1987_45577</name>
</gene>
<comment type="caution">
    <text evidence="1">The sequence shown here is derived from an EMBL/GenBank/DDBJ whole genome shotgun (WGS) entry which is preliminary data.</text>
</comment>
<dbReference type="EMBL" id="CM042032">
    <property type="protein sequence ID" value="KAI3775823.1"/>
    <property type="molecule type" value="Genomic_DNA"/>
</dbReference>
<evidence type="ECO:0000313" key="2">
    <source>
        <dbReference type="Proteomes" id="UP001056120"/>
    </source>
</evidence>
<keyword evidence="2" id="KW-1185">Reference proteome</keyword>
<reference evidence="2" key="1">
    <citation type="journal article" date="2022" name="Mol. Ecol. Resour.">
        <title>The genomes of chicory, endive, great burdock and yacon provide insights into Asteraceae palaeo-polyploidization history and plant inulin production.</title>
        <authorList>
            <person name="Fan W."/>
            <person name="Wang S."/>
            <person name="Wang H."/>
            <person name="Wang A."/>
            <person name="Jiang F."/>
            <person name="Liu H."/>
            <person name="Zhao H."/>
            <person name="Xu D."/>
            <person name="Zhang Y."/>
        </authorList>
    </citation>
    <scope>NUCLEOTIDE SEQUENCE [LARGE SCALE GENOMIC DNA]</scope>
    <source>
        <strain evidence="2">cv. Yunnan</strain>
    </source>
</reference>
<evidence type="ECO:0000313" key="1">
    <source>
        <dbReference type="EMBL" id="KAI3775823.1"/>
    </source>
</evidence>
<reference evidence="1 2" key="2">
    <citation type="journal article" date="2022" name="Mol. Ecol. Resour.">
        <title>The genomes of chicory, endive, great burdock and yacon provide insights into Asteraceae paleo-polyploidization history and plant inulin production.</title>
        <authorList>
            <person name="Fan W."/>
            <person name="Wang S."/>
            <person name="Wang H."/>
            <person name="Wang A."/>
            <person name="Jiang F."/>
            <person name="Liu H."/>
            <person name="Zhao H."/>
            <person name="Xu D."/>
            <person name="Zhang Y."/>
        </authorList>
    </citation>
    <scope>NUCLEOTIDE SEQUENCE [LARGE SCALE GENOMIC DNA]</scope>
    <source>
        <strain evidence="2">cv. Yunnan</strain>
        <tissue evidence="1">Leaves</tissue>
    </source>
</reference>
<name>A0ACB9FX89_9ASTR</name>
<sequence length="104" mass="11119">MGEGTSGRGVLRSGIRWSWVVERYLCGDEEPTRRVAGLADGGTPRRKAKGWRQPVMDDSADPGGGCGGGTRRCWSGGVLRRLAADASRATGWWCMVRETGVPPG</sequence>
<organism evidence="1 2">
    <name type="scientific">Smallanthus sonchifolius</name>
    <dbReference type="NCBI Taxonomy" id="185202"/>
    <lineage>
        <taxon>Eukaryota</taxon>
        <taxon>Viridiplantae</taxon>
        <taxon>Streptophyta</taxon>
        <taxon>Embryophyta</taxon>
        <taxon>Tracheophyta</taxon>
        <taxon>Spermatophyta</taxon>
        <taxon>Magnoliopsida</taxon>
        <taxon>eudicotyledons</taxon>
        <taxon>Gunneridae</taxon>
        <taxon>Pentapetalae</taxon>
        <taxon>asterids</taxon>
        <taxon>campanulids</taxon>
        <taxon>Asterales</taxon>
        <taxon>Asteraceae</taxon>
        <taxon>Asteroideae</taxon>
        <taxon>Heliantheae alliance</taxon>
        <taxon>Millerieae</taxon>
        <taxon>Smallanthus</taxon>
    </lineage>
</organism>
<dbReference type="Proteomes" id="UP001056120">
    <property type="component" value="Linkage Group LG15"/>
</dbReference>
<accession>A0ACB9FX89</accession>